<dbReference type="Proteomes" id="UP000004184">
    <property type="component" value="Unassembled WGS sequence"/>
</dbReference>
<dbReference type="AlphaFoldDB" id="D9XIQ8"/>
<evidence type="ECO:0000313" key="2">
    <source>
        <dbReference type="EMBL" id="EFL32999.1"/>
    </source>
</evidence>
<name>D9XIQ8_STRVT</name>
<organism evidence="2 3">
    <name type="scientific">Streptomyces viridochromogenes (strain DSM 40736 / JCM 4977 / BCRC 1201 / Tue 494)</name>
    <dbReference type="NCBI Taxonomy" id="591159"/>
    <lineage>
        <taxon>Bacteria</taxon>
        <taxon>Bacillati</taxon>
        <taxon>Actinomycetota</taxon>
        <taxon>Actinomycetes</taxon>
        <taxon>Kitasatosporales</taxon>
        <taxon>Streptomycetaceae</taxon>
        <taxon>Streptomyces</taxon>
    </lineage>
</organism>
<reference evidence="3" key="1">
    <citation type="submission" date="2009-02" db="EMBL/GenBank/DDBJ databases">
        <title>Annotation of Streptomyces viridochromogenes strain DSM 40736.</title>
        <authorList>
            <consortium name="The Broad Institute Genome Sequencing Platform"/>
            <consortium name="Broad Institute Microbial Sequencing Center"/>
            <person name="Fischbach M."/>
            <person name="Godfrey P."/>
            <person name="Ward D."/>
            <person name="Young S."/>
            <person name="Zeng Q."/>
            <person name="Koehrsen M."/>
            <person name="Alvarado L."/>
            <person name="Berlin A.M."/>
            <person name="Bochicchio J."/>
            <person name="Borenstein D."/>
            <person name="Chapman S.B."/>
            <person name="Chen Z."/>
            <person name="Engels R."/>
            <person name="Freedman E."/>
            <person name="Gellesch M."/>
            <person name="Goldberg J."/>
            <person name="Griggs A."/>
            <person name="Gujja S."/>
            <person name="Heilman E.R."/>
            <person name="Heiman D.I."/>
            <person name="Hepburn T.A."/>
            <person name="Howarth C."/>
            <person name="Jen D."/>
            <person name="Larson L."/>
            <person name="Lewis B."/>
            <person name="Mehta T."/>
            <person name="Park D."/>
            <person name="Pearson M."/>
            <person name="Richards J."/>
            <person name="Roberts A."/>
            <person name="Saif S."/>
            <person name="Shea T.D."/>
            <person name="Shenoy N."/>
            <person name="Sisk P."/>
            <person name="Stolte C."/>
            <person name="Sykes S.N."/>
            <person name="Thomson T."/>
            <person name="Walk T."/>
            <person name="White J."/>
            <person name="Yandava C."/>
            <person name="Straight P."/>
            <person name="Clardy J."/>
            <person name="Hung D."/>
            <person name="Kolter R."/>
            <person name="Mekalanos J."/>
            <person name="Walker S."/>
            <person name="Walsh C.T."/>
            <person name="Wieland-Brown L.C."/>
            <person name="Haas B."/>
            <person name="Nusbaum C."/>
            <person name="Birren B."/>
        </authorList>
    </citation>
    <scope>NUCLEOTIDE SEQUENCE [LARGE SCALE GENOMIC DNA]</scope>
    <source>
        <strain evidence="3">DSM 40736 / JCM 4977 / BCRC 1201 / Tue 494</strain>
    </source>
</reference>
<feature type="chain" id="PRO_5003132223" evidence="1">
    <location>
        <begin position="42"/>
        <end position="79"/>
    </location>
</feature>
<dbReference type="eggNOG" id="ENOG5031TKU">
    <property type="taxonomic scope" value="Bacteria"/>
</dbReference>
<protein>
    <submittedName>
        <fullName evidence="2">Predicted protein</fullName>
    </submittedName>
</protein>
<evidence type="ECO:0000313" key="3">
    <source>
        <dbReference type="Proteomes" id="UP000004184"/>
    </source>
</evidence>
<gene>
    <name evidence="2" type="ORF">SSQG_03517</name>
</gene>
<keyword evidence="3" id="KW-1185">Reference proteome</keyword>
<dbReference type="EMBL" id="GG657757">
    <property type="protein sequence ID" value="EFL32999.1"/>
    <property type="molecule type" value="Genomic_DNA"/>
</dbReference>
<accession>D9XIQ8</accession>
<feature type="signal peptide" evidence="1">
    <location>
        <begin position="1"/>
        <end position="41"/>
    </location>
</feature>
<evidence type="ECO:0000256" key="1">
    <source>
        <dbReference type="SAM" id="SignalP"/>
    </source>
</evidence>
<dbReference type="HOGENOM" id="CLU_199861_0_0_11"/>
<keyword evidence="1" id="KW-0732">Signal</keyword>
<sequence length="79" mass="7970">MHPYVKGSYVKGPVVPMREKLPVVALLAVALVAVLAPSAAAAPPALPLPLPGAGPESLVTEGVSVEGPLINNVTLPMPK</sequence>
<proteinExistence type="predicted"/>